<gene>
    <name evidence="3" type="ORF">ABFB10_06645</name>
</gene>
<dbReference type="InterPro" id="IPR025507">
    <property type="entry name" value="DUF4394"/>
</dbReference>
<proteinExistence type="predicted"/>
<dbReference type="EMBL" id="JBDNCH010000002">
    <property type="protein sequence ID" value="MEN9060765.1"/>
    <property type="molecule type" value="Genomic_DNA"/>
</dbReference>
<sequence>MTKRFLTATALATLSASPLLAMGHAGNMGYALADDGATLVVMADIAAPGEAQTYPLDSALDAIAFRPVTGALLGFADGMIYTLDPMSGEMTDLGAAFAEDATIGADAMVAFDFNNAIDAVRAVSSTGDNLVYFPEGFGDGDEKAGKVMRFTDLAYAEGDANAGATPMIFANAYTNAINGAVAGSTFQYALDAGTDSLVSLANNAGTLETIGKVTVEGEEVDLSGMGGFDILSPAEDENQAYAILQMEGAESAGLYMIDLETGAATMLADLGMGGISGFAVSSGM</sequence>
<feature type="signal peptide" evidence="1">
    <location>
        <begin position="1"/>
        <end position="21"/>
    </location>
</feature>
<reference evidence="3 4" key="1">
    <citation type="submission" date="2024-05" db="EMBL/GenBank/DDBJ databases">
        <title>Genome sequence of Ponticoccus litoralis KCCM 90028.</title>
        <authorList>
            <person name="Kim J.M."/>
            <person name="Lee J.K."/>
            <person name="Choi B.J."/>
            <person name="Bayburt H."/>
            <person name="Baek J.H."/>
            <person name="Jeon C.O."/>
        </authorList>
    </citation>
    <scope>NUCLEOTIDE SEQUENCE [LARGE SCALE GENOMIC DNA]</scope>
    <source>
        <strain evidence="3 4">KCCM 90028</strain>
    </source>
</reference>
<organism evidence="3 4">
    <name type="scientific">Ponticoccus litoralis</name>
    <dbReference type="NCBI Taxonomy" id="422297"/>
    <lineage>
        <taxon>Bacteria</taxon>
        <taxon>Pseudomonadati</taxon>
        <taxon>Pseudomonadota</taxon>
        <taxon>Alphaproteobacteria</taxon>
        <taxon>Rhodobacterales</taxon>
        <taxon>Roseobacteraceae</taxon>
        <taxon>Ponticoccus</taxon>
    </lineage>
</organism>
<dbReference type="RefSeq" id="WP_347165914.1">
    <property type="nucleotide sequence ID" value="NZ_JBDNCH010000002.1"/>
</dbReference>
<dbReference type="Pfam" id="PF14339">
    <property type="entry name" value="DUF4394"/>
    <property type="match status" value="1"/>
</dbReference>
<name>A0AAW9SPB2_9RHOB</name>
<feature type="chain" id="PRO_5043488653" evidence="1">
    <location>
        <begin position="22"/>
        <end position="284"/>
    </location>
</feature>
<dbReference type="Proteomes" id="UP001428774">
    <property type="component" value="Unassembled WGS sequence"/>
</dbReference>
<protein>
    <submittedName>
        <fullName evidence="3">DUF4394 domain-containing protein</fullName>
    </submittedName>
</protein>
<keyword evidence="1" id="KW-0732">Signal</keyword>
<dbReference type="AlphaFoldDB" id="A0AAW9SPB2"/>
<feature type="domain" description="DUF4394" evidence="2">
    <location>
        <begin position="59"/>
        <end position="278"/>
    </location>
</feature>
<evidence type="ECO:0000313" key="4">
    <source>
        <dbReference type="Proteomes" id="UP001428774"/>
    </source>
</evidence>
<evidence type="ECO:0000259" key="2">
    <source>
        <dbReference type="Pfam" id="PF14339"/>
    </source>
</evidence>
<evidence type="ECO:0000313" key="3">
    <source>
        <dbReference type="EMBL" id="MEN9060765.1"/>
    </source>
</evidence>
<keyword evidence="4" id="KW-1185">Reference proteome</keyword>
<accession>A0AAW9SPB2</accession>
<dbReference type="InterPro" id="IPR011044">
    <property type="entry name" value="Quino_amine_DH_bsu"/>
</dbReference>
<dbReference type="SUPFAM" id="SSF50969">
    <property type="entry name" value="YVTN repeat-like/Quinoprotein amine dehydrogenase"/>
    <property type="match status" value="1"/>
</dbReference>
<evidence type="ECO:0000256" key="1">
    <source>
        <dbReference type="SAM" id="SignalP"/>
    </source>
</evidence>
<comment type="caution">
    <text evidence="3">The sequence shown here is derived from an EMBL/GenBank/DDBJ whole genome shotgun (WGS) entry which is preliminary data.</text>
</comment>